<reference evidence="2 3" key="1">
    <citation type="submission" date="2021-10" db="EMBL/GenBank/DDBJ databases">
        <title>Anaerobic single-cell dispensing facilitates the cultivation of human gut bacteria.</title>
        <authorList>
            <person name="Afrizal A."/>
        </authorList>
    </citation>
    <scope>NUCLEOTIDE SEQUENCE [LARGE SCALE GENOMIC DNA]</scope>
    <source>
        <strain evidence="2 3">CLA-AA-H200</strain>
    </source>
</reference>
<feature type="chain" id="PRO_5045168732" evidence="1">
    <location>
        <begin position="25"/>
        <end position="128"/>
    </location>
</feature>
<proteinExistence type="predicted"/>
<comment type="caution">
    <text evidence="2">The sequence shown here is derived from an EMBL/GenBank/DDBJ whole genome shotgun (WGS) entry which is preliminary data.</text>
</comment>
<accession>A0ABS8G4E6</accession>
<organism evidence="2 3">
    <name type="scientific">Ruminococcus turbiniformis</name>
    <dbReference type="NCBI Taxonomy" id="2881258"/>
    <lineage>
        <taxon>Bacteria</taxon>
        <taxon>Bacillati</taxon>
        <taxon>Bacillota</taxon>
        <taxon>Clostridia</taxon>
        <taxon>Eubacteriales</taxon>
        <taxon>Oscillospiraceae</taxon>
        <taxon>Ruminococcus</taxon>
    </lineage>
</organism>
<evidence type="ECO:0000313" key="2">
    <source>
        <dbReference type="EMBL" id="MCC2255779.1"/>
    </source>
</evidence>
<dbReference type="RefSeq" id="WP_227708762.1">
    <property type="nucleotide sequence ID" value="NZ_JAJEQX010000035.1"/>
</dbReference>
<protein>
    <submittedName>
        <fullName evidence="2">Uncharacterized protein</fullName>
    </submittedName>
</protein>
<dbReference type="EMBL" id="JAJEQX010000035">
    <property type="protein sequence ID" value="MCC2255779.1"/>
    <property type="molecule type" value="Genomic_DNA"/>
</dbReference>
<gene>
    <name evidence="2" type="ORF">LKD70_15395</name>
</gene>
<dbReference type="Proteomes" id="UP001198151">
    <property type="component" value="Unassembled WGS sequence"/>
</dbReference>
<feature type="signal peptide" evidence="1">
    <location>
        <begin position="1"/>
        <end position="24"/>
    </location>
</feature>
<evidence type="ECO:0000313" key="3">
    <source>
        <dbReference type="Proteomes" id="UP001198151"/>
    </source>
</evidence>
<sequence>MKKLTTGFIAVVCILVLGSMTVFAAGQVQQRSSQQGGAADNSAERVYNHYNKYCSTESGCGYCGENGHCYVDEDGDGVCDYAGENCANGGACYVDEDGDGICAAGGSCAAGYGYGCGDGHGHGHAYRR</sequence>
<keyword evidence="1" id="KW-0732">Signal</keyword>
<keyword evidence="3" id="KW-1185">Reference proteome</keyword>
<name>A0ABS8G4E6_9FIRM</name>
<evidence type="ECO:0000256" key="1">
    <source>
        <dbReference type="SAM" id="SignalP"/>
    </source>
</evidence>